<dbReference type="EC" id="2.7.11.1" evidence="1"/>
<dbReference type="CDD" id="cd13973">
    <property type="entry name" value="PK_MviN-like"/>
    <property type="match status" value="1"/>
</dbReference>
<dbReference type="RefSeq" id="WP_246466448.1">
    <property type="nucleotide sequence ID" value="NZ_JACHMN010000002.1"/>
</dbReference>
<keyword evidence="9" id="KW-1185">Reference proteome</keyword>
<proteinExistence type="predicted"/>
<keyword evidence="4" id="KW-0547">Nucleotide-binding</keyword>
<dbReference type="EMBL" id="JACHMN010000002">
    <property type="protein sequence ID" value="MBB5870998.1"/>
    <property type="molecule type" value="Genomic_DNA"/>
</dbReference>
<dbReference type="Gene3D" id="1.10.510.10">
    <property type="entry name" value="Transferase(Phosphotransferase) domain 1"/>
    <property type="match status" value="1"/>
</dbReference>
<accession>A0A841BU76</accession>
<feature type="domain" description="Protein kinase" evidence="7">
    <location>
        <begin position="1"/>
        <end position="333"/>
    </location>
</feature>
<dbReference type="PANTHER" id="PTHR43289">
    <property type="entry name" value="MITOGEN-ACTIVATED PROTEIN KINASE KINASE KINASE 20-RELATED"/>
    <property type="match status" value="1"/>
</dbReference>
<dbReference type="AlphaFoldDB" id="A0A841BU76"/>
<keyword evidence="6" id="KW-0067">ATP-binding</keyword>
<dbReference type="Gene3D" id="3.30.200.20">
    <property type="entry name" value="Phosphorylase Kinase, domain 1"/>
    <property type="match status" value="1"/>
</dbReference>
<sequence>MAESRHAAAGAPGTGRSLHVTGTAGEILAERYRLEEHINNDSAGRQVWRGVDIVLKRPVAVVLRYPGGNEAGEMLSAAVTASRVVHGNLIGVYDAIDEGGRAYVVREWVDGFSLRELVTAEGPFDPERATALAHNIASAVTALHASGMAHGNVHPGTVLVGDDGRVVLADARADARTSADGDVRAIGGILYYALTGQWPHAEAGVAALPDAIRDANNAVIAPRQVRAGVPTHLDDLTTDLLDAKVALPSASVLTAELARLDTTGDERSYGTLRFAEDTPEVPRQGPKKLLLGVGAVVLLAAIGIVIVTKTLTGSSSQAGPTVPPVVISASPATANPKALVLGSSAIRLVDPDGNRSESRDIANAIDNKSSTAWSTDRYKQNLGTAYKPGMGLLLDLGAAKTLSDVQIELNAIGASIQLLGGANDPGVASDSTILSRYTKIGEPFADFQGTSMHFGADATATYRYLLVWITGLPQDGDRFRVGIQEIIVRVP</sequence>
<name>A0A841BU76_9ACTN</name>
<gene>
    <name evidence="8" type="ORF">F4553_004377</name>
</gene>
<dbReference type="SMART" id="SM00220">
    <property type="entry name" value="S_TKc"/>
    <property type="match status" value="1"/>
</dbReference>
<evidence type="ECO:0000256" key="1">
    <source>
        <dbReference type="ARBA" id="ARBA00012513"/>
    </source>
</evidence>
<evidence type="ECO:0000259" key="7">
    <source>
        <dbReference type="PROSITE" id="PS50011"/>
    </source>
</evidence>
<dbReference type="InterPro" id="IPR011009">
    <property type="entry name" value="Kinase-like_dom_sf"/>
</dbReference>
<dbReference type="GO" id="GO:0005524">
    <property type="term" value="F:ATP binding"/>
    <property type="evidence" value="ECO:0007669"/>
    <property type="project" value="UniProtKB-KW"/>
</dbReference>
<keyword evidence="2" id="KW-0723">Serine/threonine-protein kinase</keyword>
<evidence type="ECO:0000256" key="4">
    <source>
        <dbReference type="ARBA" id="ARBA00022741"/>
    </source>
</evidence>
<dbReference type="PANTHER" id="PTHR43289:SF6">
    <property type="entry name" value="SERINE_THREONINE-PROTEIN KINASE NEKL-3"/>
    <property type="match status" value="1"/>
</dbReference>
<dbReference type="Proteomes" id="UP000587527">
    <property type="component" value="Unassembled WGS sequence"/>
</dbReference>
<keyword evidence="5" id="KW-0418">Kinase</keyword>
<evidence type="ECO:0000256" key="2">
    <source>
        <dbReference type="ARBA" id="ARBA00022527"/>
    </source>
</evidence>
<evidence type="ECO:0000256" key="5">
    <source>
        <dbReference type="ARBA" id="ARBA00022777"/>
    </source>
</evidence>
<evidence type="ECO:0000313" key="9">
    <source>
        <dbReference type="Proteomes" id="UP000587527"/>
    </source>
</evidence>
<reference evidence="8 9" key="1">
    <citation type="submission" date="2020-08" db="EMBL/GenBank/DDBJ databases">
        <title>Sequencing the genomes of 1000 actinobacteria strains.</title>
        <authorList>
            <person name="Klenk H.-P."/>
        </authorList>
    </citation>
    <scope>NUCLEOTIDE SEQUENCE [LARGE SCALE GENOMIC DNA]</scope>
    <source>
        <strain evidence="8 9">DSM 45362</strain>
    </source>
</reference>
<dbReference type="SUPFAM" id="SSF56112">
    <property type="entry name" value="Protein kinase-like (PK-like)"/>
    <property type="match status" value="1"/>
</dbReference>
<evidence type="ECO:0000313" key="8">
    <source>
        <dbReference type="EMBL" id="MBB5870998.1"/>
    </source>
</evidence>
<dbReference type="InterPro" id="IPR000719">
    <property type="entry name" value="Prot_kinase_dom"/>
</dbReference>
<dbReference type="GO" id="GO:0004674">
    <property type="term" value="F:protein serine/threonine kinase activity"/>
    <property type="evidence" value="ECO:0007669"/>
    <property type="project" value="UniProtKB-KW"/>
</dbReference>
<evidence type="ECO:0000256" key="6">
    <source>
        <dbReference type="ARBA" id="ARBA00022840"/>
    </source>
</evidence>
<comment type="caution">
    <text evidence="8">The sequence shown here is derived from an EMBL/GenBank/DDBJ whole genome shotgun (WGS) entry which is preliminary data.</text>
</comment>
<dbReference type="PROSITE" id="PS50011">
    <property type="entry name" value="PROTEIN_KINASE_DOM"/>
    <property type="match status" value="1"/>
</dbReference>
<protein>
    <recommendedName>
        <fullName evidence="1">non-specific serine/threonine protein kinase</fullName>
        <ecNumber evidence="1">2.7.11.1</ecNumber>
    </recommendedName>
</protein>
<keyword evidence="3" id="KW-0808">Transferase</keyword>
<dbReference type="Pfam" id="PF00069">
    <property type="entry name" value="Pkinase"/>
    <property type="match status" value="1"/>
</dbReference>
<evidence type="ECO:0000256" key="3">
    <source>
        <dbReference type="ARBA" id="ARBA00022679"/>
    </source>
</evidence>
<organism evidence="8 9">
    <name type="scientific">Allocatelliglobosispora scoriae</name>
    <dbReference type="NCBI Taxonomy" id="643052"/>
    <lineage>
        <taxon>Bacteria</taxon>
        <taxon>Bacillati</taxon>
        <taxon>Actinomycetota</taxon>
        <taxon>Actinomycetes</taxon>
        <taxon>Micromonosporales</taxon>
        <taxon>Micromonosporaceae</taxon>
        <taxon>Allocatelliglobosispora</taxon>
    </lineage>
</organism>